<dbReference type="PANTHER" id="PTHR31528">
    <property type="entry name" value="4-AMINO-5-HYDROXYMETHYL-2-METHYLPYRIMIDINE PHOSPHATE SYNTHASE THI11-RELATED"/>
    <property type="match status" value="1"/>
</dbReference>
<name>A0A098B8M2_DESHA</name>
<dbReference type="EMBL" id="LK996017">
    <property type="protein sequence ID" value="CDX04705.1"/>
    <property type="molecule type" value="Genomic_DNA"/>
</dbReference>
<dbReference type="PANTHER" id="PTHR31528:SF3">
    <property type="entry name" value="THIAMINE BIOSYNTHESIS PROTEIN HI_0357-RELATED"/>
    <property type="match status" value="1"/>
</dbReference>
<evidence type="ECO:0000256" key="1">
    <source>
        <dbReference type="SAM" id="SignalP"/>
    </source>
</evidence>
<feature type="signal peptide" evidence="1">
    <location>
        <begin position="1"/>
        <end position="19"/>
    </location>
</feature>
<organism evidence="3">
    <name type="scientific">Desulfitobacterium hafniense</name>
    <name type="common">Desulfitobacterium frappieri</name>
    <dbReference type="NCBI Taxonomy" id="49338"/>
    <lineage>
        <taxon>Bacteria</taxon>
        <taxon>Bacillati</taxon>
        <taxon>Bacillota</taxon>
        <taxon>Clostridia</taxon>
        <taxon>Eubacteriales</taxon>
        <taxon>Desulfitobacteriaceae</taxon>
        <taxon>Desulfitobacterium</taxon>
    </lineage>
</organism>
<evidence type="ECO:0000259" key="2">
    <source>
        <dbReference type="Pfam" id="PF09084"/>
    </source>
</evidence>
<accession>A0A098B8M2</accession>
<dbReference type="SUPFAM" id="SSF53850">
    <property type="entry name" value="Periplasmic binding protein-like II"/>
    <property type="match status" value="1"/>
</dbReference>
<dbReference type="InterPro" id="IPR015168">
    <property type="entry name" value="SsuA/THI5"/>
</dbReference>
<gene>
    <name evidence="3" type="ORF">DPCES_4819</name>
</gene>
<evidence type="ECO:0000313" key="3">
    <source>
        <dbReference type="EMBL" id="CDX04705.1"/>
    </source>
</evidence>
<dbReference type="InterPro" id="IPR027939">
    <property type="entry name" value="NMT1/THI5"/>
</dbReference>
<dbReference type="GO" id="GO:0009228">
    <property type="term" value="P:thiamine biosynthetic process"/>
    <property type="evidence" value="ECO:0007669"/>
    <property type="project" value="InterPro"/>
</dbReference>
<dbReference type="Gene3D" id="3.40.190.10">
    <property type="entry name" value="Periplasmic binding protein-like II"/>
    <property type="match status" value="2"/>
</dbReference>
<keyword evidence="1" id="KW-0732">Signal</keyword>
<dbReference type="AlphaFoldDB" id="A0A098B8M2"/>
<feature type="domain" description="SsuA/THI5-like" evidence="2">
    <location>
        <begin position="52"/>
        <end position="267"/>
    </location>
</feature>
<dbReference type="Pfam" id="PF09084">
    <property type="entry name" value="NMT1"/>
    <property type="match status" value="1"/>
</dbReference>
<feature type="chain" id="PRO_5039339432" evidence="1">
    <location>
        <begin position="20"/>
        <end position="339"/>
    </location>
</feature>
<dbReference type="PROSITE" id="PS51257">
    <property type="entry name" value="PROKAR_LIPOPROTEIN"/>
    <property type="match status" value="1"/>
</dbReference>
<reference evidence="3" key="1">
    <citation type="submission" date="2014-07" db="EMBL/GenBank/DDBJ databases">
        <authorList>
            <person name="Hornung V.Bastian."/>
        </authorList>
    </citation>
    <scope>NUCLEOTIDE SEQUENCE</scope>
    <source>
        <strain evidence="3">PCE-S</strain>
    </source>
</reference>
<proteinExistence type="predicted"/>
<protein>
    <submittedName>
        <fullName evidence="3">ABC-type nitrate/sulfonate/bicarbonate transport system, periplasmic component</fullName>
    </submittedName>
</protein>
<dbReference type="PATRIC" id="fig|49338.4.peg.5183"/>
<sequence length="339" mass="37602">MKKRCIAILMSVFVVLGLAGCGVQNNTINTGNEQQGAQENKKVTFVLDWTPNTNHTGVYVAKELGYFQESGLEVDIVQPPEGGALPLVAAGKAEFCVTFQEELAAALTSDSPLDMVAVGTILQHNTSGIISLKEDNITRPKDMENKVYATWDSPVEKAIIKQVIEKDGGKYEAIRMIPNTVTDVISALKTDVDAIWVYYGWDGVATEVKGLDTNYFAFKDIDPILDFYTPVIAASPLYLEKNQDTAKSFLAAVAKGYEYAIAHPEEAAEILVKHAPELDQELIKASQKYLAREYKAEAERWGFIDQARWDNFYAWMADNQLISKRIEPGQGFTNAYLPQ</sequence>
<dbReference type="RefSeq" id="WP_005808339.1">
    <property type="nucleotide sequence ID" value="NZ_CABKQQ010000010.1"/>
</dbReference>